<dbReference type="AlphaFoldDB" id="A0A5J5EGP1"/>
<dbReference type="EMBL" id="VXIS01000304">
    <property type="protein sequence ID" value="KAA8894872.1"/>
    <property type="molecule type" value="Genomic_DNA"/>
</dbReference>
<proteinExistence type="predicted"/>
<feature type="compositionally biased region" description="Acidic residues" evidence="2">
    <location>
        <begin position="27"/>
        <end position="57"/>
    </location>
</feature>
<evidence type="ECO:0000259" key="3">
    <source>
        <dbReference type="Pfam" id="PF20994"/>
    </source>
</evidence>
<feature type="compositionally biased region" description="Acidic residues" evidence="2">
    <location>
        <begin position="107"/>
        <end position="116"/>
    </location>
</feature>
<evidence type="ECO:0000313" key="5">
    <source>
        <dbReference type="Proteomes" id="UP000326924"/>
    </source>
</evidence>
<dbReference type="Pfam" id="PF20994">
    <property type="entry name" value="CENPU"/>
    <property type="match status" value="1"/>
</dbReference>
<reference evidence="4 5" key="1">
    <citation type="submission" date="2019-09" db="EMBL/GenBank/DDBJ databases">
        <title>Draft genome of the ectomycorrhizal ascomycete Sphaerosporella brunnea.</title>
        <authorList>
            <consortium name="DOE Joint Genome Institute"/>
            <person name="Benucci G.M."/>
            <person name="Marozzi G."/>
            <person name="Antonielli L."/>
            <person name="Sanchez S."/>
            <person name="Marco P."/>
            <person name="Wang X."/>
            <person name="Falini L.B."/>
            <person name="Barry K."/>
            <person name="Haridas S."/>
            <person name="Lipzen A."/>
            <person name="Labutti K."/>
            <person name="Grigoriev I.V."/>
            <person name="Murat C."/>
            <person name="Martin F."/>
            <person name="Albertini E."/>
            <person name="Donnini D."/>
            <person name="Bonito G."/>
        </authorList>
    </citation>
    <scope>NUCLEOTIDE SEQUENCE [LARGE SCALE GENOMIC DNA]</scope>
    <source>
        <strain evidence="4 5">Sb_GMNB300</strain>
    </source>
</reference>
<dbReference type="OrthoDB" id="5377952at2759"/>
<feature type="compositionally biased region" description="Basic and acidic residues" evidence="2">
    <location>
        <begin position="65"/>
        <end position="78"/>
    </location>
</feature>
<protein>
    <recommendedName>
        <fullName evidence="3">Inner kinetochore subunit AME1 domain-containing protein</fullName>
    </recommendedName>
</protein>
<feature type="region of interest" description="Disordered" evidence="2">
    <location>
        <begin position="1"/>
        <end position="291"/>
    </location>
</feature>
<organism evidence="4 5">
    <name type="scientific">Sphaerosporella brunnea</name>
    <dbReference type="NCBI Taxonomy" id="1250544"/>
    <lineage>
        <taxon>Eukaryota</taxon>
        <taxon>Fungi</taxon>
        <taxon>Dikarya</taxon>
        <taxon>Ascomycota</taxon>
        <taxon>Pezizomycotina</taxon>
        <taxon>Pezizomycetes</taxon>
        <taxon>Pezizales</taxon>
        <taxon>Pyronemataceae</taxon>
        <taxon>Sphaerosporella</taxon>
    </lineage>
</organism>
<dbReference type="InterPro" id="IPR048743">
    <property type="entry name" value="AME1"/>
</dbReference>
<feature type="domain" description="Inner kinetochore subunit AME1" evidence="3">
    <location>
        <begin position="294"/>
        <end position="461"/>
    </location>
</feature>
<evidence type="ECO:0000256" key="2">
    <source>
        <dbReference type="SAM" id="MobiDB-lite"/>
    </source>
</evidence>
<keyword evidence="5" id="KW-1185">Reference proteome</keyword>
<evidence type="ECO:0000313" key="4">
    <source>
        <dbReference type="EMBL" id="KAA8894872.1"/>
    </source>
</evidence>
<feature type="compositionally biased region" description="Acidic residues" evidence="2">
    <location>
        <begin position="188"/>
        <end position="226"/>
    </location>
</feature>
<dbReference type="Proteomes" id="UP000326924">
    <property type="component" value="Unassembled WGS sequence"/>
</dbReference>
<evidence type="ECO:0000256" key="1">
    <source>
        <dbReference type="SAM" id="Coils"/>
    </source>
</evidence>
<name>A0A5J5EGP1_9PEZI</name>
<accession>A0A5J5EGP1</accession>
<feature type="compositionally biased region" description="Basic and acidic residues" evidence="2">
    <location>
        <begin position="238"/>
        <end position="257"/>
    </location>
</feature>
<gene>
    <name evidence="4" type="ORF">FN846DRAFT_372183</name>
</gene>
<feature type="coiled-coil region" evidence="1">
    <location>
        <begin position="323"/>
        <end position="367"/>
    </location>
</feature>
<comment type="caution">
    <text evidence="4">The sequence shown here is derived from an EMBL/GenBank/DDBJ whole genome shotgun (WGS) entry which is preliminary data.</text>
</comment>
<feature type="compositionally biased region" description="Basic and acidic residues" evidence="2">
    <location>
        <begin position="1"/>
        <end position="10"/>
    </location>
</feature>
<keyword evidence="1" id="KW-0175">Coiled coil</keyword>
<dbReference type="InParanoid" id="A0A5J5EGP1"/>
<sequence length="476" mass="52915">MEDGPVEKITTEVVMAPLNEPAPGPELEPEAELVPEAIVEPEPEPIGEPMELDEAPEEGPIAIGEEARRSPRTPEPRLPDVGPKTPPERPKRRSLGKKPLSPKIPIEEELEAEEAEREALRQGQLEAKAEAAREAEARRKAREKERAKSREERALAENKARAEAEAVAEAKAKAARARARARAKEDAVPEPESEAEEEEGEEDAEFVVEEVVEDEFEGEEEAEEEAAPPPSKKRRPPVQKEARRAQADHAEEGDTARKSRRKGGIPVIVHRLAKSSDAPLPPKSNRKGPNPADIIFTLFSQLIDAAYEKLQTNTEKVAVENFKEELASRLRQLTDTIENLINLQARVRQENKRKLQLQKEILEVRRQRNLVAAQMDDVRHQHDVASKQNDILHRAGATFEEISNIVEQGNAKSAGMPDDHDDTLFGLEAMIHKVLPLVTGGGSDGSGILSKVVEFNRDLERITEALREHNKARGLI</sequence>
<feature type="compositionally biased region" description="Basic and acidic residues" evidence="2">
    <location>
        <begin position="127"/>
        <end position="172"/>
    </location>
</feature>